<evidence type="ECO:0000313" key="2">
    <source>
        <dbReference type="Proteomes" id="UP000018130"/>
    </source>
</evidence>
<proteinExistence type="predicted"/>
<reference evidence="1 2" key="2">
    <citation type="submission" date="2013-09" db="EMBL/GenBank/DDBJ databases">
        <title>Whole genome comparison of six Crocosphaera watsonii strains with differing phenotypes.</title>
        <authorList>
            <person name="Bench S.R."/>
            <person name="Heller P."/>
            <person name="Frank I."/>
            <person name="Arciniega M."/>
            <person name="Shilova I.N."/>
            <person name="Zehr J.P."/>
        </authorList>
    </citation>
    <scope>NUCLEOTIDE SEQUENCE [LARGE SCALE GENOMIC DNA]</scope>
    <source>
        <strain evidence="1 2">WH 0402</strain>
    </source>
</reference>
<accession>T2JQP6</accession>
<name>T2JQP6_CROWT</name>
<dbReference type="GO" id="GO:0008661">
    <property type="term" value="F:1-deoxy-D-xylulose-5-phosphate synthase activity"/>
    <property type="evidence" value="ECO:0007669"/>
    <property type="project" value="UniProtKB-EC"/>
</dbReference>
<dbReference type="EMBL" id="CAQN01000588">
    <property type="protein sequence ID" value="CCQ67371.1"/>
    <property type="molecule type" value="Genomic_DNA"/>
</dbReference>
<protein>
    <submittedName>
        <fullName evidence="1">1-deoxy-D-xylulose 5-phosphate synthase</fullName>
        <ecNumber evidence="1">2.2.1.7</ecNumber>
    </submittedName>
</protein>
<evidence type="ECO:0000313" key="1">
    <source>
        <dbReference type="EMBL" id="CCQ67371.1"/>
    </source>
</evidence>
<sequence length="41" mass="4811">MILKNDTTAISNYLNNIIQNSNYSSHLLLVIDQFEELFYSM</sequence>
<reference evidence="1 2" key="1">
    <citation type="submission" date="2013-01" db="EMBL/GenBank/DDBJ databases">
        <authorList>
            <person name="Bench S."/>
        </authorList>
    </citation>
    <scope>NUCLEOTIDE SEQUENCE [LARGE SCALE GENOMIC DNA]</scope>
    <source>
        <strain evidence="1 2">WH 0402</strain>
    </source>
</reference>
<dbReference type="Proteomes" id="UP000018130">
    <property type="component" value="Unassembled WGS sequence"/>
</dbReference>
<gene>
    <name evidence="1" type="ORF">CWATWH0402_5143</name>
</gene>
<keyword evidence="1" id="KW-0808">Transferase</keyword>
<comment type="caution">
    <text evidence="1">The sequence shown here is derived from an EMBL/GenBank/DDBJ whole genome shotgun (WGS) entry which is preliminary data.</text>
</comment>
<dbReference type="EC" id="2.2.1.7" evidence="1"/>
<organism evidence="1 2">
    <name type="scientific">Crocosphaera watsonii WH 0402</name>
    <dbReference type="NCBI Taxonomy" id="1284629"/>
    <lineage>
        <taxon>Bacteria</taxon>
        <taxon>Bacillati</taxon>
        <taxon>Cyanobacteriota</taxon>
        <taxon>Cyanophyceae</taxon>
        <taxon>Oscillatoriophycideae</taxon>
        <taxon>Chroococcales</taxon>
        <taxon>Aphanothecaceae</taxon>
        <taxon>Crocosphaera</taxon>
    </lineage>
</organism>
<dbReference type="AlphaFoldDB" id="T2JQP6"/>